<dbReference type="Proteomes" id="UP000053732">
    <property type="component" value="Unassembled WGS sequence"/>
</dbReference>
<reference evidence="1 2" key="1">
    <citation type="journal article" date="2014" name="Nat. Commun.">
        <title>Multiple recent horizontal transfers of a large genomic region in cheese making fungi.</title>
        <authorList>
            <person name="Cheeseman K."/>
            <person name="Ropars J."/>
            <person name="Renault P."/>
            <person name="Dupont J."/>
            <person name="Gouzy J."/>
            <person name="Branca A."/>
            <person name="Abraham A.L."/>
            <person name="Ceppi M."/>
            <person name="Conseiller E."/>
            <person name="Debuchy R."/>
            <person name="Malagnac F."/>
            <person name="Goarin A."/>
            <person name="Silar P."/>
            <person name="Lacoste S."/>
            <person name="Sallet E."/>
            <person name="Bensimon A."/>
            <person name="Giraud T."/>
            <person name="Brygoo Y."/>
        </authorList>
    </citation>
    <scope>NUCLEOTIDE SEQUENCE [LARGE SCALE GENOMIC DNA]</scope>
    <source>
        <strain evidence="2">FM 013</strain>
    </source>
</reference>
<name>A0A0G4PMN2_PENC3</name>
<protein>
    <submittedName>
        <fullName evidence="1">Str. FM013</fullName>
    </submittedName>
</protein>
<accession>A0A0G4PMN2</accession>
<evidence type="ECO:0000313" key="1">
    <source>
        <dbReference type="EMBL" id="CRL27396.1"/>
    </source>
</evidence>
<organism evidence="1 2">
    <name type="scientific">Penicillium camemberti (strain FM 013)</name>
    <dbReference type="NCBI Taxonomy" id="1429867"/>
    <lineage>
        <taxon>Eukaryota</taxon>
        <taxon>Fungi</taxon>
        <taxon>Dikarya</taxon>
        <taxon>Ascomycota</taxon>
        <taxon>Pezizomycotina</taxon>
        <taxon>Eurotiomycetes</taxon>
        <taxon>Eurotiomycetidae</taxon>
        <taxon>Eurotiales</taxon>
        <taxon>Aspergillaceae</taxon>
        <taxon>Penicillium</taxon>
    </lineage>
</organism>
<keyword evidence="2" id="KW-1185">Reference proteome</keyword>
<gene>
    <name evidence="1" type="ORF">PCAMFM013_S022g000076</name>
</gene>
<dbReference type="AlphaFoldDB" id="A0A0G4PMN2"/>
<dbReference type="EMBL" id="HG793155">
    <property type="protein sequence ID" value="CRL27396.1"/>
    <property type="molecule type" value="Genomic_DNA"/>
</dbReference>
<proteinExistence type="predicted"/>
<evidence type="ECO:0000313" key="2">
    <source>
        <dbReference type="Proteomes" id="UP000053732"/>
    </source>
</evidence>
<sequence>MLIPFIIGCLAVLPYTYKRGSTERGRLSDQDIFNRRLLQIIVGLEMVLQSAVALGEISRYCLLLGCLYRH</sequence>